<comment type="caution">
    <text evidence="1">The sequence shown here is derived from an EMBL/GenBank/DDBJ whole genome shotgun (WGS) entry which is preliminary data.</text>
</comment>
<evidence type="ECO:0000313" key="1">
    <source>
        <dbReference type="EMBL" id="TQN49446.1"/>
    </source>
</evidence>
<accession>A0A543PZD3</accession>
<evidence type="ECO:0000313" key="2">
    <source>
        <dbReference type="Proteomes" id="UP000315403"/>
    </source>
</evidence>
<proteinExistence type="predicted"/>
<name>A0A543PZD3_ACITH</name>
<dbReference type="AlphaFoldDB" id="A0A543PZD3"/>
<dbReference type="EMBL" id="SZUV01000005">
    <property type="protein sequence ID" value="TQN49446.1"/>
    <property type="molecule type" value="Genomic_DNA"/>
</dbReference>
<dbReference type="Proteomes" id="UP000315403">
    <property type="component" value="Unassembled WGS sequence"/>
</dbReference>
<sequence>MNQTIETLTKANTAHFHALNALEAAKAERDSLIQQVATEGGDAGDKRLAKADSDIASLSTSVELADAFRLTAQRNFYVAQVADLARQRDVILDRHKAAIDTAAAALQHVHDLVAQAQEGIKALHAAESARNDVITEGQQFDASIERTAVENPVMAAMHRSELPRAKLGMPLGYSQFTVELMTGQRGLFGSRK</sequence>
<reference evidence="1 2" key="1">
    <citation type="submission" date="2019-03" db="EMBL/GenBank/DDBJ databases">
        <title>New insights into Acidothiobacillus thiooxidans sulfur metabolism through coupled gene expression, solution geochemistry, microscopy and spectroscopy analyses.</title>
        <authorList>
            <person name="Camacho D."/>
            <person name="Frazao R."/>
            <person name="Fouillen A."/>
            <person name="Nanci A."/>
            <person name="Lang B.F."/>
            <person name="Apte S.C."/>
            <person name="Baron C."/>
            <person name="Warren L.A."/>
        </authorList>
    </citation>
    <scope>NUCLEOTIDE SEQUENCE [LARGE SCALE GENOMIC DNA]</scope>
    <source>
        <strain evidence="1 2">ATCC 19377</strain>
    </source>
</reference>
<protein>
    <submittedName>
        <fullName evidence="1">Uncharacterized protein</fullName>
    </submittedName>
</protein>
<dbReference type="RefSeq" id="WP_142090036.1">
    <property type="nucleotide sequence ID" value="NZ_SZUV01000005.1"/>
</dbReference>
<organism evidence="1 2">
    <name type="scientific">Acidithiobacillus thiooxidans ATCC 19377</name>
    <dbReference type="NCBI Taxonomy" id="637390"/>
    <lineage>
        <taxon>Bacteria</taxon>
        <taxon>Pseudomonadati</taxon>
        <taxon>Pseudomonadota</taxon>
        <taxon>Acidithiobacillia</taxon>
        <taxon>Acidithiobacillales</taxon>
        <taxon>Acidithiobacillaceae</taxon>
        <taxon>Acidithiobacillus</taxon>
    </lineage>
</organism>
<gene>
    <name evidence="1" type="ORF">DLNHIDIE_03301</name>
</gene>